<dbReference type="PANTHER" id="PTHR13121">
    <property type="entry name" value="GPI TRANSAMIDASE COMPONENT PIG-U"/>
    <property type="match status" value="1"/>
</dbReference>
<dbReference type="EMBL" id="JACAZE010000014">
    <property type="protein sequence ID" value="KAF7299659.1"/>
    <property type="molecule type" value="Genomic_DNA"/>
</dbReference>
<dbReference type="Pfam" id="PF06728">
    <property type="entry name" value="PIG-U"/>
    <property type="match status" value="1"/>
</dbReference>
<dbReference type="OrthoDB" id="549017at2759"/>
<dbReference type="InterPro" id="IPR019826">
    <property type="entry name" value="Carboxylesterase_B_AS"/>
</dbReference>
<evidence type="ECO:0000256" key="1">
    <source>
        <dbReference type="ARBA" id="ARBA00004477"/>
    </source>
</evidence>
<keyword evidence="9 11" id="KW-1133">Transmembrane helix</keyword>
<dbReference type="GO" id="GO:0016787">
    <property type="term" value="F:hydrolase activity"/>
    <property type="evidence" value="ECO:0007669"/>
    <property type="project" value="UniProtKB-KW"/>
</dbReference>
<evidence type="ECO:0000313" key="13">
    <source>
        <dbReference type="EMBL" id="KAF7299659.1"/>
    </source>
</evidence>
<feature type="transmembrane region" description="Helical" evidence="11">
    <location>
        <begin position="842"/>
        <end position="859"/>
    </location>
</feature>
<dbReference type="PANTHER" id="PTHR13121:SF0">
    <property type="entry name" value="PHOSPHATIDYLINOSITOL GLYCAN ANCHOR BIOSYNTHESIS CLASS U PROTEIN"/>
    <property type="match status" value="1"/>
</dbReference>
<dbReference type="UniPathway" id="UPA00196"/>
<keyword evidence="6 11" id="KW-0812">Transmembrane</keyword>
<evidence type="ECO:0000256" key="4">
    <source>
        <dbReference type="ARBA" id="ARBA00010026"/>
    </source>
</evidence>
<feature type="transmembrane region" description="Helical" evidence="11">
    <location>
        <begin position="716"/>
        <end position="737"/>
    </location>
</feature>
<comment type="caution">
    <text evidence="13">The sequence shown here is derived from an EMBL/GenBank/DDBJ whole genome shotgun (WGS) entry which is preliminary data.</text>
</comment>
<protein>
    <submittedName>
        <fullName evidence="13">Carboxylic ester hydrolase</fullName>
    </submittedName>
</protein>
<dbReference type="SUPFAM" id="SSF53474">
    <property type="entry name" value="alpha/beta-Hydrolases"/>
    <property type="match status" value="1"/>
</dbReference>
<dbReference type="GO" id="GO:0016255">
    <property type="term" value="P:attachment of GPI anchor to protein"/>
    <property type="evidence" value="ECO:0007669"/>
    <property type="project" value="InterPro"/>
</dbReference>
<dbReference type="GO" id="GO:0006506">
    <property type="term" value="P:GPI anchor biosynthetic process"/>
    <property type="evidence" value="ECO:0007669"/>
    <property type="project" value="UniProtKB-UniPathway"/>
</dbReference>
<evidence type="ECO:0000256" key="9">
    <source>
        <dbReference type="ARBA" id="ARBA00022989"/>
    </source>
</evidence>
<evidence type="ECO:0000256" key="8">
    <source>
        <dbReference type="ARBA" id="ARBA00022824"/>
    </source>
</evidence>
<evidence type="ECO:0000256" key="3">
    <source>
        <dbReference type="ARBA" id="ARBA00005964"/>
    </source>
</evidence>
<evidence type="ECO:0000259" key="12">
    <source>
        <dbReference type="Pfam" id="PF00135"/>
    </source>
</evidence>
<keyword evidence="5" id="KW-0337">GPI-anchor biosynthesis</keyword>
<dbReference type="InterPro" id="IPR029058">
    <property type="entry name" value="AB_hydrolase_fold"/>
</dbReference>
<evidence type="ECO:0000256" key="6">
    <source>
        <dbReference type="ARBA" id="ARBA00022692"/>
    </source>
</evidence>
<dbReference type="Proteomes" id="UP000613580">
    <property type="component" value="Unassembled WGS sequence"/>
</dbReference>
<feature type="transmembrane region" description="Helical" evidence="11">
    <location>
        <begin position="871"/>
        <end position="892"/>
    </location>
</feature>
<evidence type="ECO:0000313" key="14">
    <source>
        <dbReference type="Proteomes" id="UP000613580"/>
    </source>
</evidence>
<dbReference type="InterPro" id="IPR009600">
    <property type="entry name" value="PIG-U"/>
</dbReference>
<feature type="transmembrane region" description="Helical" evidence="11">
    <location>
        <begin position="661"/>
        <end position="687"/>
    </location>
</feature>
<proteinExistence type="inferred from homology"/>
<feature type="transmembrane region" description="Helical" evidence="11">
    <location>
        <begin position="818"/>
        <end position="835"/>
    </location>
</feature>
<sequence>MQQLFYSLTALLATLTSKFHQSDLPTVLLGETRLIGRALPEFGLELYAGIPFAHPPVGELRLAPPVLRTRLDGDTFDATNFGHRCLQPGAGLEDSSEDCLTLNIRRPVGIPDSYYPLPVIVWTYGGGFAIGDSRYDATHIVARSVDRGTPVIYVNFNYRLGPLGFPTGAEAAAHGALNLGLHDELAALQWVQENIGFFGGDRHKVTLVGESAGAVIISGLLLSPSLRGLARGAIMESGSAASLGIYPPTRNEPDWLSFVKSVPECQSLPPEFALQCLRTNATTEGLYKAINHINYQLTLPFPWMPVLDGDLFKDIPSRMLAKGEYSKLPFISGTNLNEGVSFIWDMTTEEDLKHAFYSNVWRETGNLSAPPSEALQAGAAGLLERYPDDPALGAPFNTGNETFGRSTQVKRGAAILTDMWFTSLRRQANAASFSHDVPSYGYLFTHGGGPGHSAELWTIYGDPNKDEMARIMIDYWLSFATSGTPNDGLGSDRPVWETWSAADPGVMRLDIEHMGMIPDDFRTDLYQQLKHNHQLASPLTSYLNLQEGVFLFKNGVDPYSGGVFRHSPLFLALFTTLIPTSRTVCSLLWTLSDAVGAWALVQIWRARQRAPQTSRDALVAAAYLLNPYLFLPTFALSTCTFENTLTLLSIMFAAQGSVSPALLSAAILLQLSLSSILLTAPLILLLANSTGPVSQLASPHAFASNGKKVLPLVAEYVAYAAILSLASTLVSGSWAWIPQTWGANITLPDLTPNVGVWWYFFTEMFDHFRPFFLMVFSVHLLIYVAPVCIKFQYDPLYAAFVLQGVLGTFKAYPTMADIGLFLSMFAVFPELFTYLRHPIVTIFLHLHAALLMPLFHHLWLSQGTANANFFYATTLVFACANGAALTDCVWAGMRIAIGQPQEGYSVVQE</sequence>
<keyword evidence="14" id="KW-1185">Reference proteome</keyword>
<dbReference type="Gene3D" id="3.40.50.1820">
    <property type="entry name" value="alpha/beta hydrolase"/>
    <property type="match status" value="1"/>
</dbReference>
<comment type="subcellular location">
    <subcellularLocation>
        <location evidence="1">Endoplasmic reticulum membrane</location>
        <topology evidence="1">Multi-pass membrane protein</topology>
    </subcellularLocation>
</comment>
<evidence type="ECO:0000256" key="5">
    <source>
        <dbReference type="ARBA" id="ARBA00022502"/>
    </source>
</evidence>
<dbReference type="Pfam" id="PF00135">
    <property type="entry name" value="COesterase"/>
    <property type="match status" value="1"/>
</dbReference>
<name>A0A8H6SHW0_MYCCL</name>
<comment type="similarity">
    <text evidence="3">Belongs to the type-B carboxylesterase/lipase family.</text>
</comment>
<keyword evidence="7 13" id="KW-0378">Hydrolase</keyword>
<dbReference type="InterPro" id="IPR002018">
    <property type="entry name" value="CarbesteraseB"/>
</dbReference>
<comment type="pathway">
    <text evidence="2">Glycolipid biosynthesis; glycosylphosphatidylinositol-anchor biosynthesis.</text>
</comment>
<evidence type="ECO:0000256" key="7">
    <source>
        <dbReference type="ARBA" id="ARBA00022801"/>
    </source>
</evidence>
<organism evidence="13 14">
    <name type="scientific">Mycena chlorophos</name>
    <name type="common">Agaric fungus</name>
    <name type="synonym">Agaricus chlorophos</name>
    <dbReference type="NCBI Taxonomy" id="658473"/>
    <lineage>
        <taxon>Eukaryota</taxon>
        <taxon>Fungi</taxon>
        <taxon>Dikarya</taxon>
        <taxon>Basidiomycota</taxon>
        <taxon>Agaricomycotina</taxon>
        <taxon>Agaricomycetes</taxon>
        <taxon>Agaricomycetidae</taxon>
        <taxon>Agaricales</taxon>
        <taxon>Marasmiineae</taxon>
        <taxon>Mycenaceae</taxon>
        <taxon>Mycena</taxon>
    </lineage>
</organism>
<gene>
    <name evidence="13" type="ORF">HMN09_00971300</name>
</gene>
<feature type="domain" description="Carboxylesterase type B" evidence="12">
    <location>
        <begin position="43"/>
        <end position="514"/>
    </location>
</feature>
<evidence type="ECO:0000256" key="10">
    <source>
        <dbReference type="ARBA" id="ARBA00023136"/>
    </source>
</evidence>
<evidence type="ECO:0000256" key="2">
    <source>
        <dbReference type="ARBA" id="ARBA00004687"/>
    </source>
</evidence>
<keyword evidence="10 11" id="KW-0472">Membrane</keyword>
<dbReference type="AlphaFoldDB" id="A0A8H6SHW0"/>
<evidence type="ECO:0000256" key="11">
    <source>
        <dbReference type="SAM" id="Phobius"/>
    </source>
</evidence>
<comment type="similarity">
    <text evidence="4">Belongs to the PIGU family.</text>
</comment>
<accession>A0A8H6SHW0</accession>
<dbReference type="PROSITE" id="PS00122">
    <property type="entry name" value="CARBOXYLESTERASE_B_1"/>
    <property type="match status" value="1"/>
</dbReference>
<dbReference type="GO" id="GO:0042765">
    <property type="term" value="C:GPI-anchor transamidase complex"/>
    <property type="evidence" value="ECO:0007669"/>
    <property type="project" value="InterPro"/>
</dbReference>
<feature type="transmembrane region" description="Helical" evidence="11">
    <location>
        <begin position="618"/>
        <end position="641"/>
    </location>
</feature>
<reference evidence="13" key="1">
    <citation type="submission" date="2020-05" db="EMBL/GenBank/DDBJ databases">
        <title>Mycena genomes resolve the evolution of fungal bioluminescence.</title>
        <authorList>
            <person name="Tsai I.J."/>
        </authorList>
    </citation>
    <scope>NUCLEOTIDE SEQUENCE</scope>
    <source>
        <strain evidence="13">110903Hualien_Pintung</strain>
    </source>
</reference>
<feature type="transmembrane region" description="Helical" evidence="11">
    <location>
        <begin position="771"/>
        <end position="789"/>
    </location>
</feature>
<keyword evidence="8" id="KW-0256">Endoplasmic reticulum</keyword>